<dbReference type="InterPro" id="IPR050490">
    <property type="entry name" value="Bact_solute-bd_prot1"/>
</dbReference>
<evidence type="ECO:0000313" key="4">
    <source>
        <dbReference type="EMBL" id="MBO8469356.1"/>
    </source>
</evidence>
<comment type="subcellular location">
    <subcellularLocation>
        <location evidence="1">Periplasm</location>
    </subcellularLocation>
</comment>
<name>A0A9D9IBU0_9SPIO</name>
<dbReference type="PANTHER" id="PTHR43649">
    <property type="entry name" value="ARABINOSE-BINDING PROTEIN-RELATED"/>
    <property type="match status" value="1"/>
</dbReference>
<evidence type="ECO:0000256" key="3">
    <source>
        <dbReference type="SAM" id="SignalP"/>
    </source>
</evidence>
<reference evidence="4" key="2">
    <citation type="journal article" date="2021" name="PeerJ">
        <title>Extensive microbial diversity within the chicken gut microbiome revealed by metagenomics and culture.</title>
        <authorList>
            <person name="Gilroy R."/>
            <person name="Ravi A."/>
            <person name="Getino M."/>
            <person name="Pursley I."/>
            <person name="Horton D.L."/>
            <person name="Alikhan N.F."/>
            <person name="Baker D."/>
            <person name="Gharbi K."/>
            <person name="Hall N."/>
            <person name="Watson M."/>
            <person name="Adriaenssens E.M."/>
            <person name="Foster-Nyarko E."/>
            <person name="Jarju S."/>
            <person name="Secka A."/>
            <person name="Antonio M."/>
            <person name="Oren A."/>
            <person name="Chaudhuri R.R."/>
            <person name="La Ragione R."/>
            <person name="Hildebrand F."/>
            <person name="Pallen M.J."/>
        </authorList>
    </citation>
    <scope>NUCLEOTIDE SEQUENCE</scope>
    <source>
        <strain evidence="4">14700</strain>
    </source>
</reference>
<reference evidence="4" key="1">
    <citation type="submission" date="2020-10" db="EMBL/GenBank/DDBJ databases">
        <authorList>
            <person name="Gilroy R."/>
        </authorList>
    </citation>
    <scope>NUCLEOTIDE SEQUENCE</scope>
    <source>
        <strain evidence="4">14700</strain>
    </source>
</reference>
<dbReference type="SUPFAM" id="SSF53850">
    <property type="entry name" value="Periplasmic binding protein-like II"/>
    <property type="match status" value="1"/>
</dbReference>
<feature type="chain" id="PRO_5038416221" evidence="3">
    <location>
        <begin position="21"/>
        <end position="437"/>
    </location>
</feature>
<dbReference type="InterPro" id="IPR006059">
    <property type="entry name" value="SBP"/>
</dbReference>
<gene>
    <name evidence="4" type="ORF">IAA72_06200</name>
</gene>
<dbReference type="EMBL" id="JADIMF010000098">
    <property type="protein sequence ID" value="MBO8469356.1"/>
    <property type="molecule type" value="Genomic_DNA"/>
</dbReference>
<comment type="caution">
    <text evidence="4">The sequence shown here is derived from an EMBL/GenBank/DDBJ whole genome shotgun (WGS) entry which is preliminary data.</text>
</comment>
<dbReference type="Pfam" id="PF01547">
    <property type="entry name" value="SBP_bac_1"/>
    <property type="match status" value="1"/>
</dbReference>
<dbReference type="GO" id="GO:0042597">
    <property type="term" value="C:periplasmic space"/>
    <property type="evidence" value="ECO:0007669"/>
    <property type="project" value="UniProtKB-SubCell"/>
</dbReference>
<sequence length="437" mass="48567">MKRMMLVAALMLLAVTSVFAMGGGETSAESEYDRIVTTTVTATYLNETWFNTMNADFEAETGIHVVVQPVPGDEDEYKAKINIDLMGGSTVDVVETLGPKDYSRQVSAGFFMPLNEAVEEAGIDPYSIYGANLPVEDDGNYYALPFKQEMYCVFYNKAIFDEAGVPYPEGPWTWDEYVETAQKLTDKKKGVYGSFMNADLPWMYMPAQQLAVPFYKEDGSCNFDDPVFKEYAEWFKYISNDLGVQPSVAELEAENANWNYYALEGYRLAMFPQGNWFTRLLNSQEDYPKDWNYGVAPLPSAGEGGNNNLVSLGYVAINKNAAHPEEALTYALWIAENQWKYEGGIPAFATMSEEDQQLAFGSIAEASHGQVTVDDLYQNLINTGLGSVSSDIVGTAAAEYYNIVKEELSSYNMDLQDIDTAIANIVTRVNEAIANAE</sequence>
<dbReference type="CDD" id="cd13585">
    <property type="entry name" value="PBP2_TMBP_like"/>
    <property type="match status" value="1"/>
</dbReference>
<evidence type="ECO:0000313" key="5">
    <source>
        <dbReference type="Proteomes" id="UP000810292"/>
    </source>
</evidence>
<accession>A0A9D9IBU0</accession>
<dbReference type="AlphaFoldDB" id="A0A9D9IBU0"/>
<evidence type="ECO:0000256" key="2">
    <source>
        <dbReference type="ARBA" id="ARBA00008520"/>
    </source>
</evidence>
<dbReference type="Gene3D" id="3.40.190.10">
    <property type="entry name" value="Periplasmic binding protein-like II"/>
    <property type="match status" value="1"/>
</dbReference>
<comment type="similarity">
    <text evidence="2">Belongs to the bacterial solute-binding protein 1 family.</text>
</comment>
<feature type="signal peptide" evidence="3">
    <location>
        <begin position="1"/>
        <end position="20"/>
    </location>
</feature>
<protein>
    <submittedName>
        <fullName evidence="4">Sugar ABC transporter substrate-binding protein</fullName>
    </submittedName>
</protein>
<organism evidence="4 5">
    <name type="scientific">Candidatus Ornithospirochaeta stercoravium</name>
    <dbReference type="NCBI Taxonomy" id="2840897"/>
    <lineage>
        <taxon>Bacteria</taxon>
        <taxon>Pseudomonadati</taxon>
        <taxon>Spirochaetota</taxon>
        <taxon>Spirochaetia</taxon>
        <taxon>Spirochaetales</taxon>
        <taxon>Spirochaetaceae</taxon>
        <taxon>Spirochaetaceae incertae sedis</taxon>
        <taxon>Candidatus Ornithospirochaeta</taxon>
    </lineage>
</organism>
<dbReference type="Proteomes" id="UP000810292">
    <property type="component" value="Unassembled WGS sequence"/>
</dbReference>
<proteinExistence type="inferred from homology"/>
<evidence type="ECO:0000256" key="1">
    <source>
        <dbReference type="ARBA" id="ARBA00004418"/>
    </source>
</evidence>
<keyword evidence="3" id="KW-0732">Signal</keyword>